<keyword evidence="2" id="KW-1185">Reference proteome</keyword>
<feature type="non-terminal residue" evidence="1">
    <location>
        <position position="1"/>
    </location>
</feature>
<sequence length="50" mass="5976">YSYLPQELENQFKGKLAVFLFTGKTRKAEQREIRRILIYRRSLKISSKGN</sequence>
<dbReference type="Proteomes" id="UP001234495">
    <property type="component" value="Unassembled WGS sequence"/>
</dbReference>
<comment type="caution">
    <text evidence="1">The sequence shown here is derived from an EMBL/GenBank/DDBJ whole genome shotgun (WGS) entry which is preliminary data.</text>
</comment>
<accession>A0ABT9ZEX9</accession>
<proteinExistence type="predicted"/>
<evidence type="ECO:0000313" key="2">
    <source>
        <dbReference type="Proteomes" id="UP001234495"/>
    </source>
</evidence>
<reference evidence="1 2" key="1">
    <citation type="submission" date="2023-07" db="EMBL/GenBank/DDBJ databases">
        <title>Genomic Encyclopedia of Type Strains, Phase IV (KMG-IV): sequencing the most valuable type-strain genomes for metagenomic binning, comparative biology and taxonomic classification.</title>
        <authorList>
            <person name="Goeker M."/>
        </authorList>
    </citation>
    <scope>NUCLEOTIDE SEQUENCE [LARGE SCALE GENOMIC DNA]</scope>
    <source>
        <strain evidence="1 2">DSM 29005</strain>
    </source>
</reference>
<dbReference type="EMBL" id="JAUSUD010000008">
    <property type="protein sequence ID" value="MDQ0230789.1"/>
    <property type="molecule type" value="Genomic_DNA"/>
</dbReference>
<organism evidence="1 2">
    <name type="scientific">Metabacillus malikii</name>
    <dbReference type="NCBI Taxonomy" id="1504265"/>
    <lineage>
        <taxon>Bacteria</taxon>
        <taxon>Bacillati</taxon>
        <taxon>Bacillota</taxon>
        <taxon>Bacilli</taxon>
        <taxon>Bacillales</taxon>
        <taxon>Bacillaceae</taxon>
        <taxon>Metabacillus</taxon>
    </lineage>
</organism>
<evidence type="ECO:0000313" key="1">
    <source>
        <dbReference type="EMBL" id="MDQ0230789.1"/>
    </source>
</evidence>
<gene>
    <name evidence="1" type="ORF">J2S19_002046</name>
</gene>
<name>A0ABT9ZEX9_9BACI</name>
<protein>
    <submittedName>
        <fullName evidence="1">Uncharacterized protein</fullName>
    </submittedName>
</protein>